<comment type="caution">
    <text evidence="1">The sequence shown here is derived from an EMBL/GenBank/DDBJ whole genome shotgun (WGS) entry which is preliminary data.</text>
</comment>
<keyword evidence="2" id="KW-1185">Reference proteome</keyword>
<organism evidence="1 2">
    <name type="scientific">Eretmocerus hayati</name>
    <dbReference type="NCBI Taxonomy" id="131215"/>
    <lineage>
        <taxon>Eukaryota</taxon>
        <taxon>Metazoa</taxon>
        <taxon>Ecdysozoa</taxon>
        <taxon>Arthropoda</taxon>
        <taxon>Hexapoda</taxon>
        <taxon>Insecta</taxon>
        <taxon>Pterygota</taxon>
        <taxon>Neoptera</taxon>
        <taxon>Endopterygota</taxon>
        <taxon>Hymenoptera</taxon>
        <taxon>Apocrita</taxon>
        <taxon>Proctotrupomorpha</taxon>
        <taxon>Chalcidoidea</taxon>
        <taxon>Aphelinidae</taxon>
        <taxon>Aphelininae</taxon>
        <taxon>Eretmocerus</taxon>
    </lineage>
</organism>
<evidence type="ECO:0000313" key="1">
    <source>
        <dbReference type="EMBL" id="KAJ8682591.1"/>
    </source>
</evidence>
<sequence>MAPLIDDLKQLEKGVKIDDKEEIHGCLTAFKADNQASHRVGAFKRGFTAEHCCRYCMMPFCMIQVATREIESYLRTVEQYNEQVEKLNACSTKEQFKELSQAFGLNGESPLNDLEFAHAINVLPPDFFHDIIEHGSLDRTLHFILIRFLTGETKVMTLNQFNSRVSEFDFGYSETKPSKIKVGHLDKSNKLHQTGAQLWSLALITPLILGPLVDVDDEYWINYILILEITSIIAGYEVSMETLGFIEFEIDSYLETFQKLYKVTLTPKQHFLIHYIRLILLYGPLYQYNTLRQEAKHQFFKQAIKKIRNLKNPSMTLAQHHQIYLLSCSEEFQEDIKDIGEVEMISKNKLPFSHLLPPDVEEISTVTWIKNDGVTYVAGKCFVMIDYKNHMPEFGLLSTIVYANGETKLMCRKVLTLHFDFHLNAYCIQVTKEYQATDLDHLRAPTVYHAHYVEGDHYIIVKRAVGDLY</sequence>
<dbReference type="Proteomes" id="UP001239111">
    <property type="component" value="Chromosome 1"/>
</dbReference>
<gene>
    <name evidence="1" type="ORF">QAD02_018383</name>
</gene>
<accession>A0ACC2PHU9</accession>
<name>A0ACC2PHU9_9HYME</name>
<proteinExistence type="predicted"/>
<evidence type="ECO:0000313" key="2">
    <source>
        <dbReference type="Proteomes" id="UP001239111"/>
    </source>
</evidence>
<dbReference type="EMBL" id="CM056741">
    <property type="protein sequence ID" value="KAJ8682591.1"/>
    <property type="molecule type" value="Genomic_DNA"/>
</dbReference>
<reference evidence="1" key="1">
    <citation type="submission" date="2023-04" db="EMBL/GenBank/DDBJ databases">
        <title>A chromosome-level genome assembly of the parasitoid wasp Eretmocerus hayati.</title>
        <authorList>
            <person name="Zhong Y."/>
            <person name="Liu S."/>
            <person name="Liu Y."/>
        </authorList>
    </citation>
    <scope>NUCLEOTIDE SEQUENCE</scope>
    <source>
        <strain evidence="1">ZJU_SS_LIU_2023</strain>
    </source>
</reference>
<protein>
    <submittedName>
        <fullName evidence="1">Uncharacterized protein</fullName>
    </submittedName>
</protein>